<evidence type="ECO:0008006" key="4">
    <source>
        <dbReference type="Google" id="ProtNLM"/>
    </source>
</evidence>
<feature type="chain" id="PRO_5002601158" description="Glycosidase-like protein" evidence="1">
    <location>
        <begin position="39"/>
        <end position="337"/>
    </location>
</feature>
<accession>A0A0H2XAX6</accession>
<dbReference type="EMBL" id="CP000050">
    <property type="protein sequence ID" value="AAY50596.1"/>
    <property type="molecule type" value="Genomic_DNA"/>
</dbReference>
<dbReference type="Proteomes" id="UP000000420">
    <property type="component" value="Chromosome"/>
</dbReference>
<dbReference type="InterPro" id="IPR055151">
    <property type="entry name" value="GH113"/>
</dbReference>
<sequence>MHATVGAVVESGVCRMLKHVLNAWLMLAICMLASGCNAAPSTWMGANVKVSANAPWESDAAAQSLNALADTGASKALLIAFAWQATPQSNDPVLGSDSSLAAMRAALRQSHAAGLQPTLKVHLWIPGHWAGDAAPADQAAWFAAYQRALLPLARLAEDEHAEALVIGTELRQLQDAPQWPALVAAVRAVYGGKLLYVADGMEHAETFRYWSLFDAVGTSLYPRLSEAAAKRRPEMEAAAQRLQDLGKRVGKPVWVAELGLRSARGSLAAPWESPEQRTAAVDTKLQLQVLQQWRAVLQAHGVEGIALWCWYTDPKAGGPGDSDFTVQGKPAQRVLAE</sequence>
<reference evidence="2 3" key="1">
    <citation type="journal article" date="2005" name="Genome Res.">
        <title>Comparative and functional genomic analyses of the pathogenicity of phytopathogen Xanthomonas campestris pv. campestris.</title>
        <authorList>
            <person name="Qian W."/>
            <person name="Jia Y."/>
            <person name="Ren S.X."/>
            <person name="He Y.Q."/>
            <person name="Feng J.X."/>
            <person name="Lu L.F."/>
            <person name="Sun Q."/>
            <person name="Ying G."/>
            <person name="Tang D.J."/>
            <person name="Tang H."/>
            <person name="Wu W."/>
            <person name="Hao P."/>
            <person name="Wang L."/>
            <person name="Jiang B.L."/>
            <person name="Zeng S."/>
            <person name="Gu W.Y."/>
            <person name="Lu G."/>
            <person name="Rong L."/>
            <person name="Tian Y."/>
            <person name="Yao Z."/>
            <person name="Fu G."/>
            <person name="Chen B."/>
            <person name="Fang R."/>
            <person name="Qiang B."/>
            <person name="Chen Z."/>
            <person name="Zhao G.P."/>
            <person name="Tang J.L."/>
            <person name="He C."/>
        </authorList>
    </citation>
    <scope>NUCLEOTIDE SEQUENCE [LARGE SCALE GENOMIC DNA]</scope>
    <source>
        <strain evidence="2 3">8004</strain>
    </source>
</reference>
<dbReference type="Pfam" id="PF22612">
    <property type="entry name" value="GH113"/>
    <property type="match status" value="1"/>
</dbReference>
<evidence type="ECO:0000256" key="1">
    <source>
        <dbReference type="SAM" id="SignalP"/>
    </source>
</evidence>
<dbReference type="CDD" id="cd19608">
    <property type="entry name" value="GH113_mannanase-like"/>
    <property type="match status" value="1"/>
</dbReference>
<evidence type="ECO:0000313" key="2">
    <source>
        <dbReference type="EMBL" id="AAY50596.1"/>
    </source>
</evidence>
<dbReference type="SUPFAM" id="SSF51445">
    <property type="entry name" value="(Trans)glycosidases"/>
    <property type="match status" value="1"/>
</dbReference>
<name>A0A0H2XAX6_XANC8</name>
<dbReference type="HOGENOM" id="CLU_074032_0_0_6"/>
<gene>
    <name evidence="2" type="ordered locus">XC_3553</name>
</gene>
<proteinExistence type="predicted"/>
<organism evidence="2 3">
    <name type="scientific">Xanthomonas campestris pv. campestris (strain 8004)</name>
    <dbReference type="NCBI Taxonomy" id="314565"/>
    <lineage>
        <taxon>Bacteria</taxon>
        <taxon>Pseudomonadati</taxon>
        <taxon>Pseudomonadota</taxon>
        <taxon>Gammaproteobacteria</taxon>
        <taxon>Lysobacterales</taxon>
        <taxon>Lysobacteraceae</taxon>
        <taxon>Xanthomonas</taxon>
    </lineage>
</organism>
<evidence type="ECO:0000313" key="3">
    <source>
        <dbReference type="Proteomes" id="UP000000420"/>
    </source>
</evidence>
<protein>
    <recommendedName>
        <fullName evidence="4">Glycosidase-like protein</fullName>
    </recommendedName>
</protein>
<dbReference type="AlphaFoldDB" id="A0A0H2XAX6"/>
<dbReference type="Gene3D" id="3.20.20.80">
    <property type="entry name" value="Glycosidases"/>
    <property type="match status" value="1"/>
</dbReference>
<keyword evidence="1" id="KW-0732">Signal</keyword>
<feature type="signal peptide" evidence="1">
    <location>
        <begin position="1"/>
        <end position="38"/>
    </location>
</feature>
<dbReference type="InterPro" id="IPR017853">
    <property type="entry name" value="GH"/>
</dbReference>
<dbReference type="KEGG" id="xcb:XC_3553"/>